<protein>
    <submittedName>
        <fullName evidence="1">Uncharacterized protein</fullName>
    </submittedName>
</protein>
<accession>A0A168NYG8</accession>
<evidence type="ECO:0000313" key="2">
    <source>
        <dbReference type="Proteomes" id="UP000077051"/>
    </source>
</evidence>
<dbReference type="VEuPathDB" id="FungiDB:MUCCIDRAFT_78078"/>
<evidence type="ECO:0000313" key="1">
    <source>
        <dbReference type="EMBL" id="OAD06905.1"/>
    </source>
</evidence>
<organism evidence="1 2">
    <name type="scientific">Mucor lusitanicus CBS 277.49</name>
    <dbReference type="NCBI Taxonomy" id="747725"/>
    <lineage>
        <taxon>Eukaryota</taxon>
        <taxon>Fungi</taxon>
        <taxon>Fungi incertae sedis</taxon>
        <taxon>Mucoromycota</taxon>
        <taxon>Mucoromycotina</taxon>
        <taxon>Mucoromycetes</taxon>
        <taxon>Mucorales</taxon>
        <taxon>Mucorineae</taxon>
        <taxon>Mucoraceae</taxon>
        <taxon>Mucor</taxon>
    </lineage>
</organism>
<reference evidence="1 2" key="1">
    <citation type="submission" date="2015-06" db="EMBL/GenBank/DDBJ databases">
        <title>Expansion of signal transduction pathways in fungi by whole-genome duplication.</title>
        <authorList>
            <consortium name="DOE Joint Genome Institute"/>
            <person name="Corrochano L.M."/>
            <person name="Kuo A."/>
            <person name="Marcet-Houben M."/>
            <person name="Polaino S."/>
            <person name="Salamov A."/>
            <person name="Villalobos J.M."/>
            <person name="Alvarez M.I."/>
            <person name="Avalos J."/>
            <person name="Benito E.P."/>
            <person name="Benoit I."/>
            <person name="Burger G."/>
            <person name="Camino L.P."/>
            <person name="Canovas D."/>
            <person name="Cerda-Olmedo E."/>
            <person name="Cheng J.-F."/>
            <person name="Dominguez A."/>
            <person name="Elias M."/>
            <person name="Eslava A.P."/>
            <person name="Glaser F."/>
            <person name="Grimwood J."/>
            <person name="Gutierrez G."/>
            <person name="Heitman J."/>
            <person name="Henrissat B."/>
            <person name="Iturriaga E.A."/>
            <person name="Lang B.F."/>
            <person name="Lavin J.L."/>
            <person name="Lee S."/>
            <person name="Li W."/>
            <person name="Lindquist E."/>
            <person name="Lopez-Garcia S."/>
            <person name="Luque E.M."/>
            <person name="Marcos A.T."/>
            <person name="Martin J."/>
            <person name="Mccluskey K."/>
            <person name="Medina H.R."/>
            <person name="Miralles-Duran A."/>
            <person name="Miyazaki A."/>
            <person name="Munoz-Torres E."/>
            <person name="Oguiza J.A."/>
            <person name="Ohm R."/>
            <person name="Olmedo M."/>
            <person name="Orejas M."/>
            <person name="Ortiz-Castellanos L."/>
            <person name="Pisabarro A.G."/>
            <person name="Rodriguez-Romero J."/>
            <person name="Ruiz-Herrera J."/>
            <person name="Ruiz-Vazquez R."/>
            <person name="Sanz C."/>
            <person name="Schackwitz W."/>
            <person name="Schmutz J."/>
            <person name="Shahriari M."/>
            <person name="Shelest E."/>
            <person name="Silva-Franco F."/>
            <person name="Soanes D."/>
            <person name="Syed K."/>
            <person name="Tagua V.G."/>
            <person name="Talbot N.J."/>
            <person name="Thon M."/>
            <person name="De Vries R.P."/>
            <person name="Wiebenga A."/>
            <person name="Yadav J.S."/>
            <person name="Braun E.L."/>
            <person name="Baker S."/>
            <person name="Garre V."/>
            <person name="Horwitz B."/>
            <person name="Torres-Martinez S."/>
            <person name="Idnurm A."/>
            <person name="Herrera-Estrella A."/>
            <person name="Gabaldon T."/>
            <person name="Grigoriev I.V."/>
        </authorList>
    </citation>
    <scope>NUCLEOTIDE SEQUENCE [LARGE SCALE GENOMIC DNA]</scope>
    <source>
        <strain evidence="1 2">CBS 277.49</strain>
    </source>
</reference>
<comment type="caution">
    <text evidence="1">The sequence shown here is derived from an EMBL/GenBank/DDBJ whole genome shotgun (WGS) entry which is preliminary data.</text>
</comment>
<dbReference type="EMBL" id="AMYB01000002">
    <property type="protein sequence ID" value="OAD06905.1"/>
    <property type="molecule type" value="Genomic_DNA"/>
</dbReference>
<proteinExistence type="predicted"/>
<dbReference type="Proteomes" id="UP000077051">
    <property type="component" value="Unassembled WGS sequence"/>
</dbReference>
<gene>
    <name evidence="1" type="ORF">MUCCIDRAFT_78078</name>
</gene>
<sequence>MSSSKKRRPWIEPYRPPDHIGRLKTKSCPNTSFVDPTNVILAAKLQDELGLPSSKTYDTADISRASTFLHSLDADALIGMFAGDGITIRVRNEAIFSMLKKDIDTRVSGHGMTIKHVKPRLYDIRFAVNGTLDDLMLKALEELPSEVLHPKVKLLKKLLQVPKHEILSTNIASSRATFFKYLNNNLEDNLLLVLGQLTLHFLRDLHGLRLDSLNAILSFAGFATLTNIKQFDLTQFKEKAEKLKAQEGPKTEKQVLFLKYFAN</sequence>
<dbReference type="AlphaFoldDB" id="A0A168NYG8"/>
<name>A0A168NYG8_MUCCL</name>
<keyword evidence="2" id="KW-1185">Reference proteome</keyword>